<name>A0ABU8YWJ5_9CYAN</name>
<dbReference type="EMBL" id="JBBLXS010000786">
    <property type="protein sequence ID" value="MEK0188842.1"/>
    <property type="molecule type" value="Genomic_DNA"/>
</dbReference>
<gene>
    <name evidence="1" type="ORF">WMG39_28925</name>
</gene>
<feature type="non-terminal residue" evidence="1">
    <location>
        <position position="377"/>
    </location>
</feature>
<proteinExistence type="predicted"/>
<accession>A0ABU8YWJ5</accession>
<dbReference type="Proteomes" id="UP001384579">
    <property type="component" value="Unassembled WGS sequence"/>
</dbReference>
<evidence type="ECO:0000313" key="1">
    <source>
        <dbReference type="EMBL" id="MEK0188842.1"/>
    </source>
</evidence>
<evidence type="ECO:0000313" key="2">
    <source>
        <dbReference type="Proteomes" id="UP001384579"/>
    </source>
</evidence>
<comment type="caution">
    <text evidence="1">The sequence shown here is derived from an EMBL/GenBank/DDBJ whole genome shotgun (WGS) entry which is preliminary data.</text>
</comment>
<organism evidence="1 2">
    <name type="scientific">Microcoleus anatoxicus PTRS2</name>
    <dbReference type="NCBI Taxonomy" id="2705321"/>
    <lineage>
        <taxon>Bacteria</taxon>
        <taxon>Bacillati</taxon>
        <taxon>Cyanobacteriota</taxon>
        <taxon>Cyanophyceae</taxon>
        <taxon>Oscillatoriophycideae</taxon>
        <taxon>Oscillatoriales</taxon>
        <taxon>Microcoleaceae</taxon>
        <taxon>Microcoleus</taxon>
        <taxon>Microcoleus anatoxicus</taxon>
    </lineage>
</organism>
<keyword evidence="2" id="KW-1185">Reference proteome</keyword>
<reference evidence="1 2" key="1">
    <citation type="journal article" date="2020" name="Harmful Algae">
        <title>Molecular and morphological characterization of a novel dihydroanatoxin-a producing Microcoleus species (cyanobacteria) from the Russian River, California, USA.</title>
        <authorList>
            <person name="Conklin K.Y."/>
            <person name="Stancheva R."/>
            <person name="Otten T.G."/>
            <person name="Fadness R."/>
            <person name="Boyer G.L."/>
            <person name="Read B."/>
            <person name="Zhang X."/>
            <person name="Sheath R.G."/>
        </authorList>
    </citation>
    <scope>NUCLEOTIDE SEQUENCE [LARGE SCALE GENOMIC DNA]</scope>
    <source>
        <strain evidence="1 2">PTRS2</strain>
    </source>
</reference>
<protein>
    <submittedName>
        <fullName evidence="1">Uncharacterized protein</fullName>
    </submittedName>
</protein>
<sequence>MQVNTVIVEKLDIDGTVKTFTMEADRNYTLWIALADEYDDPREGPFHFLDRRYAERFSREFGECRARRVGKSRFRRLDDCYEFRTSWEGITTKMNELSYYALSLPEYAVPEGIRITDPMRQEREYQKEVIRDDQKKCFVIYLKCSSRLGSFNFDLLCRFGQKDKLLFEQAEYQDPLTTHYGIRDVWEYSLKSLEEAKKVKNFLDVGVFSINNKAMLILGEGNLNDGFPSIIAQIITESGQISAQCFGQLPPSSKLLALYSDWKSMYEASLGIKRKLEEKPALVKNFSRQDFDNLTKKLEEHLNQWLSTEQFISIAYILREKFSSYDEVRVIIQSQNPYVRRLPWHLWDFLKPYRKAEIALSSPFYDRTLKTAVTRNR</sequence>